<protein>
    <submittedName>
        <fullName evidence="2">Uncharacterized protein</fullName>
    </submittedName>
</protein>
<dbReference type="AlphaFoldDB" id="A7A4E8"/>
<accession>A7A4E8</accession>
<dbReference type="HOGENOM" id="CLU_3247836_0_0_11"/>
<dbReference type="Proteomes" id="UP000003773">
    <property type="component" value="Unassembled WGS sequence"/>
</dbReference>
<reference evidence="2 3" key="1">
    <citation type="submission" date="2007-04" db="EMBL/GenBank/DDBJ databases">
        <authorList>
            <person name="Fulton L."/>
            <person name="Clifton S."/>
            <person name="Fulton B."/>
            <person name="Xu J."/>
            <person name="Minx P."/>
            <person name="Pepin K.H."/>
            <person name="Johnson M."/>
            <person name="Thiruvilangam P."/>
            <person name="Bhonagiri V."/>
            <person name="Nash W.E."/>
            <person name="Mardis E.R."/>
            <person name="Wilson R.K."/>
        </authorList>
    </citation>
    <scope>NUCLEOTIDE SEQUENCE [LARGE SCALE GENOMIC DNA]</scope>
    <source>
        <strain evidence="2 3">L2-32</strain>
    </source>
</reference>
<dbReference type="EMBL" id="AAXD02000018">
    <property type="protein sequence ID" value="EDN83781.1"/>
    <property type="molecule type" value="Genomic_DNA"/>
</dbReference>
<feature type="region of interest" description="Disordered" evidence="1">
    <location>
        <begin position="1"/>
        <end position="27"/>
    </location>
</feature>
<evidence type="ECO:0000256" key="1">
    <source>
        <dbReference type="SAM" id="MobiDB-lite"/>
    </source>
</evidence>
<organism evidence="2 3">
    <name type="scientific">Bifidobacterium adolescentis L2-32</name>
    <dbReference type="NCBI Taxonomy" id="411481"/>
    <lineage>
        <taxon>Bacteria</taxon>
        <taxon>Bacillati</taxon>
        <taxon>Actinomycetota</taxon>
        <taxon>Actinomycetes</taxon>
        <taxon>Bifidobacteriales</taxon>
        <taxon>Bifidobacteriaceae</taxon>
        <taxon>Bifidobacterium</taxon>
    </lineage>
</organism>
<sequence length="42" mass="5163">MEKAEKFRQARRRRRRPSEYAEPEELRGVGPVRRVRRPLLVM</sequence>
<name>A7A4E8_BIFAD</name>
<evidence type="ECO:0000313" key="3">
    <source>
        <dbReference type="Proteomes" id="UP000003773"/>
    </source>
</evidence>
<comment type="caution">
    <text evidence="2">The sequence shown here is derived from an EMBL/GenBank/DDBJ whole genome shotgun (WGS) entry which is preliminary data.</text>
</comment>
<gene>
    <name evidence="2" type="ORF">BIFADO_00705</name>
</gene>
<evidence type="ECO:0000313" key="2">
    <source>
        <dbReference type="EMBL" id="EDN83781.1"/>
    </source>
</evidence>
<reference evidence="2 3" key="2">
    <citation type="submission" date="2007-05" db="EMBL/GenBank/DDBJ databases">
        <title>Draft genome sequence of Bifidobacterium adolescentis (L2-32).</title>
        <authorList>
            <person name="Sudarsanam P."/>
            <person name="Ley R."/>
            <person name="Guruge J."/>
            <person name="Turnbaugh P.J."/>
            <person name="Mahowald M."/>
            <person name="Liep D."/>
            <person name="Gordon J."/>
        </authorList>
    </citation>
    <scope>NUCLEOTIDE SEQUENCE [LARGE SCALE GENOMIC DNA]</scope>
    <source>
        <strain evidence="2 3">L2-32</strain>
    </source>
</reference>
<proteinExistence type="predicted"/>